<keyword evidence="4 6" id="KW-0862">Zinc</keyword>
<accession>A0ABS0CS05</accession>
<dbReference type="InterPro" id="IPR045090">
    <property type="entry name" value="Pept_M3A_M3B"/>
</dbReference>
<dbReference type="Gene3D" id="1.10.1370.40">
    <property type="match status" value="1"/>
</dbReference>
<proteinExistence type="inferred from homology"/>
<dbReference type="InterPro" id="IPR001567">
    <property type="entry name" value="Pept_M3A_M3B_dom"/>
</dbReference>
<sequence>MGDVRRSQASTSVEVESGGIDTRSSLKEPDRTVSDSATETRRAGSNEPESLVDTEETLGLMFTRLVAILDNPPDDDTFVELTAIYDNVAYIFLYLESNEAHIDYHRLLPWRERFFDDSSLDRRIREALGHLRCSDEEAEQARRAYLSHLQDREESKSEELDDQLLALQRCAKEVLASVEDDQRRLLGRLGIGSSEGRPWPRFYRFMSGTDNAATRCKLNQVWLRTRDAKLTSLIDIVNDMARTRRERAAKRGFDTVLCETLTRCRLSESAASDFIDDYLSHAIGSHEKLEADIRHALGTTEGGVADHFGRYMHTIAGNEVIPLFDLDTCLEFIFHVATVTFGLKFSEIASGSEHVVRFQVHDADRMLGVINFDLWNTQGTPKAYNSTRGIRNRTEWSNLVQHPIAYVSCRFVRSQDGSSRINLQNVHSLFHEFGHALNHLLIRRRLPTRSGLDFLPLERLENLSMWFEKWVYHPDFTKRVAETPETARRISTAQRVKLLEYRRTHLERGVTAALDFELHRDRAVGIRGAFESLDRRFNLQRYCSLGDFPAYFTWPMFQAHPGANFAYLWGSADSCEKFAPFLLDPISRTSPPDDARQLFADSFDFDLPSRRPAPAAIFSFYDVSRVGVS</sequence>
<dbReference type="SUPFAM" id="SSF55486">
    <property type="entry name" value="Metalloproteases ('zincins'), catalytic domain"/>
    <property type="match status" value="1"/>
</dbReference>
<keyword evidence="1 6" id="KW-0645">Protease</keyword>
<dbReference type="RefSeq" id="WP_195130374.1">
    <property type="nucleotide sequence ID" value="NZ_JADLQX010000011.1"/>
</dbReference>
<evidence type="ECO:0000256" key="2">
    <source>
        <dbReference type="ARBA" id="ARBA00022723"/>
    </source>
</evidence>
<evidence type="ECO:0000256" key="4">
    <source>
        <dbReference type="ARBA" id="ARBA00022833"/>
    </source>
</evidence>
<keyword evidence="3 6" id="KW-0378">Hydrolase</keyword>
<comment type="cofactor">
    <cofactor evidence="6">
        <name>Zn(2+)</name>
        <dbReference type="ChEBI" id="CHEBI:29105"/>
    </cofactor>
    <text evidence="6">Binds 1 zinc ion.</text>
</comment>
<evidence type="ECO:0000256" key="3">
    <source>
        <dbReference type="ARBA" id="ARBA00022801"/>
    </source>
</evidence>
<protein>
    <recommendedName>
        <fullName evidence="8">Peptidase M3A/M3B catalytic domain-containing protein</fullName>
    </recommendedName>
</protein>
<feature type="region of interest" description="Disordered" evidence="7">
    <location>
        <begin position="1"/>
        <end position="51"/>
    </location>
</feature>
<evidence type="ECO:0000259" key="8">
    <source>
        <dbReference type="Pfam" id="PF01432"/>
    </source>
</evidence>
<keyword evidence="5 6" id="KW-0482">Metalloprotease</keyword>
<evidence type="ECO:0000256" key="5">
    <source>
        <dbReference type="ARBA" id="ARBA00023049"/>
    </source>
</evidence>
<keyword evidence="10" id="KW-1185">Reference proteome</keyword>
<evidence type="ECO:0000256" key="6">
    <source>
        <dbReference type="RuleBase" id="RU003435"/>
    </source>
</evidence>
<dbReference type="PANTHER" id="PTHR11804:SF84">
    <property type="entry name" value="SACCHAROLYSIN"/>
    <property type="match status" value="1"/>
</dbReference>
<dbReference type="Pfam" id="PF01432">
    <property type="entry name" value="Peptidase_M3"/>
    <property type="match status" value="1"/>
</dbReference>
<gene>
    <name evidence="9" type="ORF">IU459_16245</name>
</gene>
<evidence type="ECO:0000313" key="9">
    <source>
        <dbReference type="EMBL" id="MBF6299081.1"/>
    </source>
</evidence>
<organism evidence="9 10">
    <name type="scientific">Nocardia amamiensis</name>
    <dbReference type="NCBI Taxonomy" id="404578"/>
    <lineage>
        <taxon>Bacteria</taxon>
        <taxon>Bacillati</taxon>
        <taxon>Actinomycetota</taxon>
        <taxon>Actinomycetes</taxon>
        <taxon>Mycobacteriales</taxon>
        <taxon>Nocardiaceae</taxon>
        <taxon>Nocardia</taxon>
    </lineage>
</organism>
<feature type="domain" description="Peptidase M3A/M3B catalytic" evidence="8">
    <location>
        <begin position="208"/>
        <end position="526"/>
    </location>
</feature>
<evidence type="ECO:0000256" key="1">
    <source>
        <dbReference type="ARBA" id="ARBA00022670"/>
    </source>
</evidence>
<dbReference type="PANTHER" id="PTHR11804">
    <property type="entry name" value="PROTEASE M3 THIMET OLIGOPEPTIDASE-RELATED"/>
    <property type="match status" value="1"/>
</dbReference>
<comment type="similarity">
    <text evidence="6">Belongs to the peptidase M3 family.</text>
</comment>
<keyword evidence="2 6" id="KW-0479">Metal-binding</keyword>
<dbReference type="Proteomes" id="UP000702209">
    <property type="component" value="Unassembled WGS sequence"/>
</dbReference>
<dbReference type="EMBL" id="JADLQX010000011">
    <property type="protein sequence ID" value="MBF6299081.1"/>
    <property type="molecule type" value="Genomic_DNA"/>
</dbReference>
<feature type="compositionally biased region" description="Basic and acidic residues" evidence="7">
    <location>
        <begin position="24"/>
        <end position="44"/>
    </location>
</feature>
<name>A0ABS0CS05_9NOCA</name>
<reference evidence="9 10" key="1">
    <citation type="submission" date="2020-10" db="EMBL/GenBank/DDBJ databases">
        <title>Identification of Nocardia species via Next-generation sequencing and recognition of intraspecies genetic diversity.</title>
        <authorList>
            <person name="Li P."/>
            <person name="Li P."/>
            <person name="Lu B."/>
        </authorList>
    </citation>
    <scope>NUCLEOTIDE SEQUENCE [LARGE SCALE GENOMIC DNA]</scope>
    <source>
        <strain evidence="9 10">BJ06-0157</strain>
    </source>
</reference>
<evidence type="ECO:0000313" key="10">
    <source>
        <dbReference type="Proteomes" id="UP000702209"/>
    </source>
</evidence>
<comment type="caution">
    <text evidence="9">The sequence shown here is derived from an EMBL/GenBank/DDBJ whole genome shotgun (WGS) entry which is preliminary data.</text>
</comment>
<evidence type="ECO:0000256" key="7">
    <source>
        <dbReference type="SAM" id="MobiDB-lite"/>
    </source>
</evidence>